<evidence type="ECO:0000313" key="2">
    <source>
        <dbReference type="EMBL" id="BBE17704.1"/>
    </source>
</evidence>
<reference evidence="2" key="1">
    <citation type="journal article" date="2020" name="Int. J. Syst. Evol. Microbiol.">
        <title>Aquipluma nitroreducens gen. nov. sp. nov., a novel facultatively anaerobic bacterium isolated from a freshwater lake.</title>
        <authorList>
            <person name="Watanabe M."/>
            <person name="Kojima H."/>
            <person name="Fukui M."/>
        </authorList>
    </citation>
    <scope>NUCLEOTIDE SEQUENCE</scope>
    <source>
        <strain evidence="2">MeG22</strain>
    </source>
</reference>
<evidence type="ECO:0008006" key="4">
    <source>
        <dbReference type="Google" id="ProtNLM"/>
    </source>
</evidence>
<proteinExistence type="predicted"/>
<keyword evidence="1" id="KW-0732">Signal</keyword>
<evidence type="ECO:0000313" key="3">
    <source>
        <dbReference type="Proteomes" id="UP001193389"/>
    </source>
</evidence>
<dbReference type="KEGG" id="anf:AQPE_1861"/>
<name>A0A5K7S8S4_9BACT</name>
<accession>A0A5K7S8S4</accession>
<protein>
    <recommendedName>
        <fullName evidence="4">Transcriptional regulator</fullName>
    </recommendedName>
</protein>
<gene>
    <name evidence="2" type="ORF">AQPE_1861</name>
</gene>
<keyword evidence="3" id="KW-1185">Reference proteome</keyword>
<organism evidence="2 3">
    <name type="scientific">Aquipluma nitroreducens</name>
    <dbReference type="NCBI Taxonomy" id="2010828"/>
    <lineage>
        <taxon>Bacteria</taxon>
        <taxon>Pseudomonadati</taxon>
        <taxon>Bacteroidota</taxon>
        <taxon>Bacteroidia</taxon>
        <taxon>Marinilabiliales</taxon>
        <taxon>Prolixibacteraceae</taxon>
        <taxon>Aquipluma</taxon>
    </lineage>
</organism>
<dbReference type="EMBL" id="AP018694">
    <property type="protein sequence ID" value="BBE17704.1"/>
    <property type="molecule type" value="Genomic_DNA"/>
</dbReference>
<dbReference type="AlphaFoldDB" id="A0A5K7S8S4"/>
<sequence length="186" mass="20946">MNRKDFFRGSLALSACAGCFLLPANNLIASETLPDDEKYKNLLQEKEFIQNWLSDLIGTIETELDEATKVKLMAGCGRGCFNRHKFKSDIAVKGKGDLEKLIEAYKNNFEVWKEGNTVHIRYGEVSQGCYCPAAKFRPAKPNDLHCECTRATHQTIFETALGRPIDVKILESVRRGNKTCHFLATV</sequence>
<feature type="chain" id="PRO_5024387999" description="Transcriptional regulator" evidence="1">
    <location>
        <begin position="30"/>
        <end position="186"/>
    </location>
</feature>
<evidence type="ECO:0000256" key="1">
    <source>
        <dbReference type="SAM" id="SignalP"/>
    </source>
</evidence>
<feature type="signal peptide" evidence="1">
    <location>
        <begin position="1"/>
        <end position="29"/>
    </location>
</feature>
<dbReference type="RefSeq" id="WP_318350683.1">
    <property type="nucleotide sequence ID" value="NZ_AP018694.1"/>
</dbReference>
<dbReference type="Proteomes" id="UP001193389">
    <property type="component" value="Chromosome"/>
</dbReference>